<dbReference type="Pfam" id="PF11356">
    <property type="entry name" value="T2SSC"/>
    <property type="match status" value="1"/>
</dbReference>
<keyword evidence="3" id="KW-1003">Cell membrane</keyword>
<keyword evidence="12" id="KW-1185">Reference proteome</keyword>
<dbReference type="SUPFAM" id="SSF50156">
    <property type="entry name" value="PDZ domain-like"/>
    <property type="match status" value="1"/>
</dbReference>
<evidence type="ECO:0000313" key="11">
    <source>
        <dbReference type="EMBL" id="SDD82294.1"/>
    </source>
</evidence>
<dbReference type="AlphaFoldDB" id="A0A1G6XVN3"/>
<evidence type="ECO:0000259" key="10">
    <source>
        <dbReference type="SMART" id="SM00228"/>
    </source>
</evidence>
<proteinExistence type="predicted"/>
<dbReference type="GO" id="GO:0015031">
    <property type="term" value="P:protein transport"/>
    <property type="evidence" value="ECO:0007669"/>
    <property type="project" value="UniProtKB-KW"/>
</dbReference>
<keyword evidence="6" id="KW-0653">Protein transport</keyword>
<dbReference type="Gene3D" id="2.30.30.830">
    <property type="match status" value="1"/>
</dbReference>
<reference evidence="12" key="1">
    <citation type="submission" date="2016-10" db="EMBL/GenBank/DDBJ databases">
        <authorList>
            <person name="Varghese N."/>
            <person name="Submissions S."/>
        </authorList>
    </citation>
    <scope>NUCLEOTIDE SEQUENCE [LARGE SCALE GENOMIC DNA]</scope>
    <source>
        <strain evidence="12">DSM 8987</strain>
    </source>
</reference>
<dbReference type="InterPro" id="IPR001478">
    <property type="entry name" value="PDZ"/>
</dbReference>
<evidence type="ECO:0000256" key="4">
    <source>
        <dbReference type="ARBA" id="ARBA00022519"/>
    </source>
</evidence>
<gene>
    <name evidence="11" type="ORF">SAMN05661003_101420</name>
</gene>
<protein>
    <submittedName>
        <fullName evidence="11">General secretion pathway protein C</fullName>
    </submittedName>
</protein>
<feature type="domain" description="PDZ" evidence="10">
    <location>
        <begin position="224"/>
        <end position="295"/>
    </location>
</feature>
<sequence>MFARFDRYLPLYYAGLCVLAGLALAWLLAVISGLLLDPGISPATAGRPAPAAPAAPAVAPPADNGRILERNLFHSRLAPLTRPAAVSSAGSAGSSRPAAIAGEAPANLTLIGTVAGSTPALAVIARDGQIGIYRPGETLPGAGRIEQIAPAQVLLRQGDGSLLRLAFSDAPAASRPARAAVTGRVAPPLPQNYAIEAAGENRWRIAAGQARQLRDNIGQLLQQARLEALVVQGQTTGFVIRHIQAGTLLEQMGLKRGDVLRQVNGIPLDSPEKGLQIFQQLREAKSLRLALERQSQPLTFAYDIE</sequence>
<evidence type="ECO:0000313" key="12">
    <source>
        <dbReference type="Proteomes" id="UP000243205"/>
    </source>
</evidence>
<dbReference type="Gene3D" id="2.30.42.10">
    <property type="match status" value="1"/>
</dbReference>
<evidence type="ECO:0000256" key="8">
    <source>
        <dbReference type="ARBA" id="ARBA00023136"/>
    </source>
</evidence>
<keyword evidence="5 9" id="KW-0812">Transmembrane</keyword>
<keyword evidence="4" id="KW-0997">Cell inner membrane</keyword>
<keyword evidence="2" id="KW-0813">Transport</keyword>
<organism evidence="11 12">
    <name type="scientific">Desulfuromonas thiophila</name>
    <dbReference type="NCBI Taxonomy" id="57664"/>
    <lineage>
        <taxon>Bacteria</taxon>
        <taxon>Pseudomonadati</taxon>
        <taxon>Thermodesulfobacteriota</taxon>
        <taxon>Desulfuromonadia</taxon>
        <taxon>Desulfuromonadales</taxon>
        <taxon>Desulfuromonadaceae</taxon>
        <taxon>Desulfuromonas</taxon>
    </lineage>
</organism>
<evidence type="ECO:0000256" key="9">
    <source>
        <dbReference type="SAM" id="Phobius"/>
    </source>
</evidence>
<accession>A0A1G6XVN3</accession>
<feature type="transmembrane region" description="Helical" evidence="9">
    <location>
        <begin position="12"/>
        <end position="36"/>
    </location>
</feature>
<dbReference type="InterPro" id="IPR024961">
    <property type="entry name" value="T2SS_GspC_N"/>
</dbReference>
<evidence type="ECO:0000256" key="7">
    <source>
        <dbReference type="ARBA" id="ARBA00022989"/>
    </source>
</evidence>
<keyword evidence="7 9" id="KW-1133">Transmembrane helix</keyword>
<dbReference type="RefSeq" id="WP_092075750.1">
    <property type="nucleotide sequence ID" value="NZ_FNAQ01000001.1"/>
</dbReference>
<dbReference type="OrthoDB" id="5447763at2"/>
<dbReference type="InterPro" id="IPR036034">
    <property type="entry name" value="PDZ_sf"/>
</dbReference>
<name>A0A1G6XVN3_9BACT</name>
<dbReference type="STRING" id="57664.SAMN05661003_101420"/>
<dbReference type="Proteomes" id="UP000243205">
    <property type="component" value="Unassembled WGS sequence"/>
</dbReference>
<evidence type="ECO:0000256" key="3">
    <source>
        <dbReference type="ARBA" id="ARBA00022475"/>
    </source>
</evidence>
<evidence type="ECO:0000256" key="1">
    <source>
        <dbReference type="ARBA" id="ARBA00004533"/>
    </source>
</evidence>
<dbReference type="SMART" id="SM00228">
    <property type="entry name" value="PDZ"/>
    <property type="match status" value="1"/>
</dbReference>
<dbReference type="GO" id="GO:0005886">
    <property type="term" value="C:plasma membrane"/>
    <property type="evidence" value="ECO:0007669"/>
    <property type="project" value="UniProtKB-SubCell"/>
</dbReference>
<keyword evidence="8 9" id="KW-0472">Membrane</keyword>
<dbReference type="EMBL" id="FNAQ01000001">
    <property type="protein sequence ID" value="SDD82294.1"/>
    <property type="molecule type" value="Genomic_DNA"/>
</dbReference>
<evidence type="ECO:0000256" key="2">
    <source>
        <dbReference type="ARBA" id="ARBA00022448"/>
    </source>
</evidence>
<comment type="subcellular location">
    <subcellularLocation>
        <location evidence="1">Cell inner membrane</location>
    </subcellularLocation>
</comment>
<evidence type="ECO:0000256" key="5">
    <source>
        <dbReference type="ARBA" id="ARBA00022692"/>
    </source>
</evidence>
<evidence type="ECO:0000256" key="6">
    <source>
        <dbReference type="ARBA" id="ARBA00022927"/>
    </source>
</evidence>